<dbReference type="AlphaFoldDB" id="A0AAD7UN04"/>
<dbReference type="InterPro" id="IPR029044">
    <property type="entry name" value="Nucleotide-diphossugar_trans"/>
</dbReference>
<dbReference type="GO" id="GO:0000032">
    <property type="term" value="P:cell wall mannoprotein biosynthetic process"/>
    <property type="evidence" value="ECO:0007669"/>
    <property type="project" value="TreeGrafter"/>
</dbReference>
<dbReference type="PANTHER" id="PTHR31121">
    <property type="entry name" value="ALPHA-1,2 MANNOSYLTRANSFERASE KTR1"/>
    <property type="match status" value="1"/>
</dbReference>
<proteinExistence type="inferred from homology"/>
<sequence>MQQESRRRRRRRRRAPSVVAWVVGAATLQCAVLAYVHSREKRADPVSEAEQTESSSSFEEARCAFVTLLIARESATGYSAFCESATRLREAFALEREYAHLALHEGTLDERHRVAIAANVPWAEFVNISSVWGDAAVVDREALDRSLGYSHMCRFYAVQIFRVLRSYAIIMRVDDDVFVLNRVPYDPFRLVWQRRGTVYAYGVTNREEHLATAETFRPWLAERCEARRDAFCRETARDVVDRMYFNNIFVARVEWWNSAPVRAFLADVDASDGIYRYRWGDAPVQTAALKFLVAGPANVSRRVARLPALHYVHFSTDNLAVDGDLGCLSCDAGRAYFRAALRRNDALLVADLATRFRVHRPAFEADVRRIFANDAAAKDLDNYALERLPTLAFARVADLLTVWCDGAGRVANLELLPRFCCCRLAPFVGDKDLPDLRARVRAVLRAYAVLSRDKRRREACPRVARVCALLRDRCENALATDPLFAADKYDCRRQPRKQQNPAGAGGDPPDASPRAIARPRGKHAAAAAASVATGSPPSDRAPETTWISTSAPREF</sequence>
<gene>
    <name evidence="4" type="ORF">CTAYLR_010390</name>
</gene>
<dbReference type="GO" id="GO:0005794">
    <property type="term" value="C:Golgi apparatus"/>
    <property type="evidence" value="ECO:0007669"/>
    <property type="project" value="TreeGrafter"/>
</dbReference>
<keyword evidence="2" id="KW-0808">Transferase</keyword>
<comment type="caution">
    <text evidence="4">The sequence shown here is derived from an EMBL/GenBank/DDBJ whole genome shotgun (WGS) entry which is preliminary data.</text>
</comment>
<organism evidence="4 5">
    <name type="scientific">Chrysophaeum taylorii</name>
    <dbReference type="NCBI Taxonomy" id="2483200"/>
    <lineage>
        <taxon>Eukaryota</taxon>
        <taxon>Sar</taxon>
        <taxon>Stramenopiles</taxon>
        <taxon>Ochrophyta</taxon>
        <taxon>Pelagophyceae</taxon>
        <taxon>Pelagomonadales</taxon>
        <taxon>Pelagomonadaceae</taxon>
        <taxon>Chrysophaeum</taxon>
    </lineage>
</organism>
<dbReference type="GO" id="GO:0000026">
    <property type="term" value="F:alpha-1,2-mannosyltransferase activity"/>
    <property type="evidence" value="ECO:0007669"/>
    <property type="project" value="TreeGrafter"/>
</dbReference>
<dbReference type="EMBL" id="JAQMWT010000041">
    <property type="protein sequence ID" value="KAJ8612757.1"/>
    <property type="molecule type" value="Genomic_DNA"/>
</dbReference>
<evidence type="ECO:0000256" key="1">
    <source>
        <dbReference type="ARBA" id="ARBA00007677"/>
    </source>
</evidence>
<evidence type="ECO:0000313" key="5">
    <source>
        <dbReference type="Proteomes" id="UP001230188"/>
    </source>
</evidence>
<feature type="compositionally biased region" description="Polar residues" evidence="3">
    <location>
        <begin position="545"/>
        <end position="555"/>
    </location>
</feature>
<protein>
    <submittedName>
        <fullName evidence="4">Uncharacterized protein</fullName>
    </submittedName>
</protein>
<comment type="similarity">
    <text evidence="1">Belongs to the glycosyltransferase 15 family.</text>
</comment>
<dbReference type="Pfam" id="PF01793">
    <property type="entry name" value="Glyco_transf_15"/>
    <property type="match status" value="1"/>
</dbReference>
<dbReference type="GO" id="GO:0016020">
    <property type="term" value="C:membrane"/>
    <property type="evidence" value="ECO:0007669"/>
    <property type="project" value="InterPro"/>
</dbReference>
<dbReference type="Proteomes" id="UP001230188">
    <property type="component" value="Unassembled WGS sequence"/>
</dbReference>
<dbReference type="Gene3D" id="3.90.550.10">
    <property type="entry name" value="Spore Coat Polysaccharide Biosynthesis Protein SpsA, Chain A"/>
    <property type="match status" value="1"/>
</dbReference>
<dbReference type="PANTHER" id="PTHR31121:SF6">
    <property type="entry name" value="ALPHA-1,2 MANNOSYLTRANSFERASE KTR1"/>
    <property type="match status" value="1"/>
</dbReference>
<dbReference type="InterPro" id="IPR002685">
    <property type="entry name" value="Glyco_trans_15"/>
</dbReference>
<evidence type="ECO:0000256" key="3">
    <source>
        <dbReference type="SAM" id="MobiDB-lite"/>
    </source>
</evidence>
<evidence type="ECO:0000313" key="4">
    <source>
        <dbReference type="EMBL" id="KAJ8612757.1"/>
    </source>
</evidence>
<name>A0AAD7UN04_9STRA</name>
<feature type="region of interest" description="Disordered" evidence="3">
    <location>
        <begin position="490"/>
        <end position="555"/>
    </location>
</feature>
<dbReference type="GO" id="GO:0006487">
    <property type="term" value="P:protein N-linked glycosylation"/>
    <property type="evidence" value="ECO:0007669"/>
    <property type="project" value="TreeGrafter"/>
</dbReference>
<keyword evidence="5" id="KW-1185">Reference proteome</keyword>
<dbReference type="SUPFAM" id="SSF53448">
    <property type="entry name" value="Nucleotide-diphospho-sugar transferases"/>
    <property type="match status" value="1"/>
</dbReference>
<evidence type="ECO:0000256" key="2">
    <source>
        <dbReference type="ARBA" id="ARBA00022679"/>
    </source>
</evidence>
<reference evidence="4" key="1">
    <citation type="submission" date="2023-01" db="EMBL/GenBank/DDBJ databases">
        <title>Metagenome sequencing of chrysophaentin producing Chrysophaeum taylorii.</title>
        <authorList>
            <person name="Davison J."/>
            <person name="Bewley C."/>
        </authorList>
    </citation>
    <scope>NUCLEOTIDE SEQUENCE</scope>
    <source>
        <strain evidence="4">NIES-1699</strain>
    </source>
</reference>
<accession>A0AAD7UN04</accession>